<evidence type="ECO:0000313" key="1">
    <source>
        <dbReference type="EMBL" id="EGH18215.1"/>
    </source>
</evidence>
<comment type="caution">
    <text evidence="1">The sequence shown here is derived from an EMBL/GenBank/DDBJ whole genome shotgun (WGS) entry which is preliminary data.</text>
</comment>
<dbReference type="InterPro" id="IPR043502">
    <property type="entry name" value="DNA/RNA_pol_sf"/>
</dbReference>
<dbReference type="EMBL" id="ADWY01002478">
    <property type="protein sequence ID" value="EGH18215.1"/>
    <property type="molecule type" value="Genomic_DNA"/>
</dbReference>
<name>F3CG23_PSESG</name>
<accession>F3CG23</accession>
<reference evidence="1 2" key="1">
    <citation type="journal article" date="2011" name="PLoS Pathog.">
        <title>Dynamic evolution of pathogenicity revealed by sequencing and comparative genomics of 19 Pseudomonas syringae isolates.</title>
        <authorList>
            <person name="Baltrus D.A."/>
            <person name="Nishimura M.T."/>
            <person name="Romanchuk A."/>
            <person name="Chang J.H."/>
            <person name="Mukhtar M.S."/>
            <person name="Cherkis K."/>
            <person name="Roach J."/>
            <person name="Grant S.R."/>
            <person name="Jones C.D."/>
            <person name="Dangl J.L."/>
        </authorList>
    </citation>
    <scope>NUCLEOTIDE SEQUENCE [LARGE SCALE GENOMIC DNA]</scope>
    <source>
        <strain evidence="2">race 4</strain>
    </source>
</reference>
<proteinExistence type="predicted"/>
<dbReference type="HOGENOM" id="CLU_3073486_0_0_6"/>
<organism evidence="1 2">
    <name type="scientific">Pseudomonas savastanoi pv. glycinea str. race 4</name>
    <dbReference type="NCBI Taxonomy" id="875330"/>
    <lineage>
        <taxon>Bacteria</taxon>
        <taxon>Pseudomonadati</taxon>
        <taxon>Pseudomonadota</taxon>
        <taxon>Gammaproteobacteria</taxon>
        <taxon>Pseudomonadales</taxon>
        <taxon>Pseudomonadaceae</taxon>
        <taxon>Pseudomonas</taxon>
    </lineage>
</organism>
<sequence>MLWACVLLPQLALDGVMRRRNDPDEPLALISGSAQRRVLQAVNPAARALGLKA</sequence>
<feature type="non-terminal residue" evidence="1">
    <location>
        <position position="53"/>
    </location>
</feature>
<dbReference type="SUPFAM" id="SSF56672">
    <property type="entry name" value="DNA/RNA polymerases"/>
    <property type="match status" value="1"/>
</dbReference>
<gene>
    <name evidence="1" type="ORF">Pgy4_35218</name>
</gene>
<dbReference type="Proteomes" id="UP000005466">
    <property type="component" value="Unassembled WGS sequence"/>
</dbReference>
<dbReference type="AlphaFoldDB" id="F3CG23"/>
<evidence type="ECO:0000313" key="2">
    <source>
        <dbReference type="Proteomes" id="UP000005466"/>
    </source>
</evidence>
<protein>
    <submittedName>
        <fullName evidence="1">Uncharacterized protein</fullName>
    </submittedName>
</protein>